<dbReference type="EMBL" id="CP082275">
    <property type="protein sequence ID" value="USH03734.1"/>
    <property type="molecule type" value="Genomic_DNA"/>
</dbReference>
<dbReference type="InterPro" id="IPR049762">
    <property type="entry name" value="PoNe_dom"/>
</dbReference>
<feature type="compositionally biased region" description="Low complexity" evidence="1">
    <location>
        <begin position="1041"/>
        <end position="1055"/>
    </location>
</feature>
<dbReference type="CDD" id="cd20739">
    <property type="entry name" value="PoNe_DUF637"/>
    <property type="match status" value="1"/>
</dbReference>
<feature type="domain" description="DUF637" evidence="2">
    <location>
        <begin position="641"/>
        <end position="830"/>
    </location>
</feature>
<evidence type="ECO:0000256" key="1">
    <source>
        <dbReference type="SAM" id="MobiDB-lite"/>
    </source>
</evidence>
<gene>
    <name evidence="3" type="ORF">K6Q96_07000</name>
</gene>
<evidence type="ECO:0000313" key="4">
    <source>
        <dbReference type="Proteomes" id="UP001056255"/>
    </source>
</evidence>
<protein>
    <submittedName>
        <fullName evidence="3">DUF637 domain-containing protein</fullName>
    </submittedName>
</protein>
<dbReference type="InterPro" id="IPR006915">
    <property type="entry name" value="DUF637_hemagglutn_put"/>
</dbReference>
<feature type="region of interest" description="Disordered" evidence="1">
    <location>
        <begin position="1039"/>
        <end position="1061"/>
    </location>
</feature>
<evidence type="ECO:0000313" key="3">
    <source>
        <dbReference type="EMBL" id="USH03734.1"/>
    </source>
</evidence>
<reference evidence="3" key="1">
    <citation type="submission" date="2021-08" db="EMBL/GenBank/DDBJ databases">
        <authorList>
            <person name="Sakaguchi M."/>
            <person name="Kikuchi T."/>
            <person name="Urbanczyk H."/>
        </authorList>
    </citation>
    <scope>NUCLEOTIDE SEQUENCE</scope>
    <source>
        <strain evidence="3">020920N</strain>
    </source>
</reference>
<sequence length="1319" mass="142713">MNRTKIKAPLWQKVTSSIVTGVLLSQISLPVFAAVKFSIAMEELNDAIQNSGRYYELTHGSHNYLYAGRLESEELGILDGFQHFFHQLKEQRPDLIPGYNPSSKTAPTIDEMKPRFGSPYVERGIIRDQITQIINKSWISRDGYSSENDQNKALYENAVSVAKQYGFKLGQPLSETQIAAINVDIIWPELRTINDIQYLVPFVYLAQSTVNEQRITDSSFIAGSAEINTNTFSINGANVIFKHKSLLDVENDFINTQGYLEGKEITIRVGRELQNLSGTITGDDVTLIAKHLENSTLVTRTDYAHGYAEAFQQIGTISSLGDLNIFTSGDVTSHGGNFSAQGDLKINAGGNIILVPQTAKNERAESGDMWSDSESSLVNLQTNLSAVDTLSLIAGGAVHIEGAILESQGLLEILSGYGITLKSAADLKSFEKKFEASSGGVFGTTETYEESKTEAEIVRTLLKAGQSMVLKTTQGNILLEAVTVDNKGLSNLIAENGSIDFTLATLIEQYSYKHSSEGALAFRHQGHGYNREIAYYTEFIQNGGLMLDATNGINIQYAGEKGETLNQTIDRLSAMPELAWMGDIRNNPAVQAQWEELQLIHETWDYDQSGLTGPAMAVIMVAMAMMTGGTSLAALGPMKAAMAAGLNAIQTQLVVGLLANGGDLGKTLKDVTSSDSLRSIATSMVTAGVMSHINAEFFAASTDAAGNAIPSKLEQLYGFAPKSLEFQVIQRLTQATATTSLNSIANGHSFDEFGDALVQSVATSAVYMLGEKLANEIGEASRPGKDNNGQITEPDIGLVTKYIAHAGLGCGMGAALASLEGNSDSVKDGCYSGAGGGVIGEYVAETYKEKMGLIERESEEFAEGVINDLKDKNPTLSKNELFERYQLEMLELRRQGVNISKLVAGLSVYALGGDINTAITTGGNAAQHNAWFILPILWAAAKAVMTAMAVNEAIKTVKEINDFLNNPNGLTEAQINEKIKAAIVALAVELGIGRVTKAIPADKLIELVEEIKIKLAQIDLPGSKYVLAELNHLSISAQPDGTGSSKLSIGSSSSSAFHPKPSGMSEADYGEYLKHLDVAPSAKITPESFLERSKTQYYDPDRGWINKDFDVTINRASPTIVEKTDALKPTDRIKIKGIRGGEDSTISVAEAEKARYELIKRRDAGETHLNKDINNYSEALGELRSRKYAQEANLGTELANKPANSNQSNFVFDQVYVDGNGKVTILEAKGSVSSSPSLSGHRIGNDKHLQGTQKYFDSMMANMKEVVGKLSPDDPYRDTYKAIMRAKDSGNISYKMVVQTISPNNGALGEAVIKTYDIK</sequence>
<accession>A0ABY4WXM9</accession>
<dbReference type="Pfam" id="PF04830">
    <property type="entry name" value="DUF637"/>
    <property type="match status" value="1"/>
</dbReference>
<dbReference type="Proteomes" id="UP001056255">
    <property type="component" value="Chromosome I"/>
</dbReference>
<proteinExistence type="predicted"/>
<keyword evidence="4" id="KW-1185">Reference proteome</keyword>
<name>A0ABY4WXM9_9GAMM</name>
<evidence type="ECO:0000259" key="2">
    <source>
        <dbReference type="Pfam" id="PF04830"/>
    </source>
</evidence>
<organism evidence="3 4">
    <name type="scientific">Grimontia kaedaensis</name>
    <dbReference type="NCBI Taxonomy" id="2872157"/>
    <lineage>
        <taxon>Bacteria</taxon>
        <taxon>Pseudomonadati</taxon>
        <taxon>Pseudomonadota</taxon>
        <taxon>Gammaproteobacteria</taxon>
        <taxon>Vibrionales</taxon>
        <taxon>Vibrionaceae</taxon>
        <taxon>Grimontia</taxon>
    </lineage>
</organism>
<dbReference type="RefSeq" id="WP_251878999.1">
    <property type="nucleotide sequence ID" value="NZ_CP082275.1"/>
</dbReference>